<evidence type="ECO:0000256" key="1">
    <source>
        <dbReference type="SAM" id="MobiDB-lite"/>
    </source>
</evidence>
<evidence type="ECO:0000313" key="2">
    <source>
        <dbReference type="EMBL" id="GBP60465.1"/>
    </source>
</evidence>
<feature type="compositionally biased region" description="Low complexity" evidence="1">
    <location>
        <begin position="116"/>
        <end position="132"/>
    </location>
</feature>
<name>A0A4C1XE48_EUMVA</name>
<feature type="compositionally biased region" description="Polar residues" evidence="1">
    <location>
        <begin position="39"/>
        <end position="49"/>
    </location>
</feature>
<feature type="compositionally biased region" description="Low complexity" evidence="1">
    <location>
        <begin position="143"/>
        <end position="152"/>
    </location>
</feature>
<reference evidence="2 3" key="1">
    <citation type="journal article" date="2019" name="Commun. Biol.">
        <title>The bagworm genome reveals a unique fibroin gene that provides high tensile strength.</title>
        <authorList>
            <person name="Kono N."/>
            <person name="Nakamura H."/>
            <person name="Ohtoshi R."/>
            <person name="Tomita M."/>
            <person name="Numata K."/>
            <person name="Arakawa K."/>
        </authorList>
    </citation>
    <scope>NUCLEOTIDE SEQUENCE [LARGE SCALE GENOMIC DNA]</scope>
</reference>
<dbReference type="AlphaFoldDB" id="A0A4C1XE48"/>
<feature type="region of interest" description="Disordered" evidence="1">
    <location>
        <begin position="39"/>
        <end position="153"/>
    </location>
</feature>
<gene>
    <name evidence="2" type="ORF">EVAR_37501_1</name>
</gene>
<organism evidence="2 3">
    <name type="scientific">Eumeta variegata</name>
    <name type="common">Bagworm moth</name>
    <name type="synonym">Eumeta japonica</name>
    <dbReference type="NCBI Taxonomy" id="151549"/>
    <lineage>
        <taxon>Eukaryota</taxon>
        <taxon>Metazoa</taxon>
        <taxon>Ecdysozoa</taxon>
        <taxon>Arthropoda</taxon>
        <taxon>Hexapoda</taxon>
        <taxon>Insecta</taxon>
        <taxon>Pterygota</taxon>
        <taxon>Neoptera</taxon>
        <taxon>Endopterygota</taxon>
        <taxon>Lepidoptera</taxon>
        <taxon>Glossata</taxon>
        <taxon>Ditrysia</taxon>
        <taxon>Tineoidea</taxon>
        <taxon>Psychidae</taxon>
        <taxon>Oiketicinae</taxon>
        <taxon>Eumeta</taxon>
    </lineage>
</organism>
<comment type="caution">
    <text evidence="2">The sequence shown here is derived from an EMBL/GenBank/DDBJ whole genome shotgun (WGS) entry which is preliminary data.</text>
</comment>
<feature type="compositionally biased region" description="Low complexity" evidence="1">
    <location>
        <begin position="99"/>
        <end position="109"/>
    </location>
</feature>
<dbReference type="EMBL" id="BGZK01000788">
    <property type="protein sequence ID" value="GBP60465.1"/>
    <property type="molecule type" value="Genomic_DNA"/>
</dbReference>
<feature type="compositionally biased region" description="Polar residues" evidence="1">
    <location>
        <begin position="60"/>
        <end position="75"/>
    </location>
</feature>
<evidence type="ECO:0000313" key="3">
    <source>
        <dbReference type="Proteomes" id="UP000299102"/>
    </source>
</evidence>
<keyword evidence="3" id="KW-1185">Reference proteome</keyword>
<accession>A0A4C1XE48</accession>
<sequence length="205" mass="22000">MTIVLVLSVPVASGFRAVPRSHIGPGTAHLLETQRKNPLVSTAAKTTRPTTEDVQKRPNLFQNRPTFKRLSNTPSAPRRDLTNFPALPATKPTLVGTKSRPASAPAAPSTNPWTNEQPPQQPRAAAQGPQGEAIRRAPPAPSPATASAGPSSFGDDIQTVMAVLRAVSSSEIAEFASQLRACRNVEEKLLVLVRYHHLTVRLESI</sequence>
<dbReference type="Proteomes" id="UP000299102">
    <property type="component" value="Unassembled WGS sequence"/>
</dbReference>
<protein>
    <submittedName>
        <fullName evidence="2">Uncharacterized protein</fullName>
    </submittedName>
</protein>
<proteinExistence type="predicted"/>